<dbReference type="EMBL" id="CP054493">
    <property type="protein sequence ID" value="QOY53899.1"/>
    <property type="molecule type" value="Genomic_DNA"/>
</dbReference>
<name>A0A7S7M0E2_9BACT</name>
<dbReference type="Gene3D" id="3.30.70.1450">
    <property type="entry name" value="Regulator of K+ conductance, C-terminal domain"/>
    <property type="match status" value="1"/>
</dbReference>
<dbReference type="SUPFAM" id="SSF116726">
    <property type="entry name" value="TrkA C-terminal domain-like"/>
    <property type="match status" value="1"/>
</dbReference>
<sequence length="232" mass="26692">MRQKSALIFGYNDYTFEIEKNISAHYKNIYIFRLGEYSELKEQNNYKIHSFDLSDNWDDLSTIVDIDDCVAFCVLEDMAENIFLTISLRDSFKDLTIVALAEDKESTDKLTLAGATRVIPTTQTTANIIVEMLEKPIVTEVLHNILYEKSDLKIAQIAVENNNFFEGKYPADIDWSREHGIIVISIVHDDMSSEFIYSSKEKHHIIKSGDIFVVVGYEQDIKDFEKLIGSRL</sequence>
<dbReference type="RefSeq" id="WP_194365739.1">
    <property type="nucleotide sequence ID" value="NZ_CP054493.1"/>
</dbReference>
<dbReference type="Proteomes" id="UP000593836">
    <property type="component" value="Chromosome"/>
</dbReference>
<dbReference type="InterPro" id="IPR050721">
    <property type="entry name" value="Trk_Ktr_HKT_K-transport"/>
</dbReference>
<dbReference type="PANTHER" id="PTHR43833:SF9">
    <property type="entry name" value="POTASSIUM CHANNEL PROTEIN YUGO-RELATED"/>
    <property type="match status" value="1"/>
</dbReference>
<dbReference type="PROSITE" id="PS51202">
    <property type="entry name" value="RCK_C"/>
    <property type="match status" value="1"/>
</dbReference>
<proteinExistence type="predicted"/>
<keyword evidence="3" id="KW-1185">Reference proteome</keyword>
<dbReference type="InterPro" id="IPR003148">
    <property type="entry name" value="RCK_N"/>
</dbReference>
<dbReference type="Pfam" id="PF02080">
    <property type="entry name" value="TrkA_C"/>
    <property type="match status" value="1"/>
</dbReference>
<accession>A0A7S7M0E2</accession>
<evidence type="ECO:0000313" key="2">
    <source>
        <dbReference type="EMBL" id="QOY53899.1"/>
    </source>
</evidence>
<dbReference type="Pfam" id="PF02254">
    <property type="entry name" value="TrkA_N"/>
    <property type="match status" value="1"/>
</dbReference>
<dbReference type="SUPFAM" id="SSF51735">
    <property type="entry name" value="NAD(P)-binding Rossmann-fold domains"/>
    <property type="match status" value="1"/>
</dbReference>
<dbReference type="InterPro" id="IPR036291">
    <property type="entry name" value="NAD(P)-bd_dom_sf"/>
</dbReference>
<dbReference type="PANTHER" id="PTHR43833">
    <property type="entry name" value="POTASSIUM CHANNEL PROTEIN 2-RELATED-RELATED"/>
    <property type="match status" value="1"/>
</dbReference>
<dbReference type="GO" id="GO:0006813">
    <property type="term" value="P:potassium ion transport"/>
    <property type="evidence" value="ECO:0007669"/>
    <property type="project" value="InterPro"/>
</dbReference>
<protein>
    <submittedName>
        <fullName evidence="2">NAD-binding protein</fullName>
    </submittedName>
</protein>
<dbReference type="InterPro" id="IPR036721">
    <property type="entry name" value="RCK_C_sf"/>
</dbReference>
<dbReference type="InterPro" id="IPR006037">
    <property type="entry name" value="RCK_C"/>
</dbReference>
<gene>
    <name evidence="2" type="ORF">HUE87_08315</name>
</gene>
<feature type="domain" description="RCK C-terminal" evidence="1">
    <location>
        <begin position="142"/>
        <end position="230"/>
    </location>
</feature>
<evidence type="ECO:0000313" key="3">
    <source>
        <dbReference type="Proteomes" id="UP000593836"/>
    </source>
</evidence>
<dbReference type="KEGG" id="smas:HUE87_08315"/>
<dbReference type="Gene3D" id="3.40.50.720">
    <property type="entry name" value="NAD(P)-binding Rossmann-like Domain"/>
    <property type="match status" value="1"/>
</dbReference>
<reference evidence="2 3" key="1">
    <citation type="submission" date="2020-05" db="EMBL/GenBank/DDBJ databases">
        <title>Sulfurimonas marisnigri, sp. nov., and Sulfurimonas baltica, sp. nov., manganese oxide reducing chemolithoautotrophs of the class Epsilonproteobacteria isolated from the pelagic redoxclines of the Black and Baltic Seas and emended description of the genus Sulfurimonas.</title>
        <authorList>
            <person name="Henkel J.V."/>
            <person name="Laudan C."/>
            <person name="Werner J."/>
            <person name="Neu T."/>
            <person name="Plewe S."/>
            <person name="Sproer C."/>
            <person name="Bunk B."/>
            <person name="Schulz-Vogt H.N."/>
        </authorList>
    </citation>
    <scope>NUCLEOTIDE SEQUENCE [LARGE SCALE GENOMIC DNA]</scope>
    <source>
        <strain evidence="2 3">SoZ1</strain>
    </source>
</reference>
<dbReference type="GO" id="GO:0008324">
    <property type="term" value="F:monoatomic cation transmembrane transporter activity"/>
    <property type="evidence" value="ECO:0007669"/>
    <property type="project" value="InterPro"/>
</dbReference>
<dbReference type="AlphaFoldDB" id="A0A7S7M0E2"/>
<evidence type="ECO:0000259" key="1">
    <source>
        <dbReference type="PROSITE" id="PS51202"/>
    </source>
</evidence>
<organism evidence="2 3">
    <name type="scientific">Candidatus Sulfurimonas marisnigri</name>
    <dbReference type="NCBI Taxonomy" id="2740405"/>
    <lineage>
        <taxon>Bacteria</taxon>
        <taxon>Pseudomonadati</taxon>
        <taxon>Campylobacterota</taxon>
        <taxon>Epsilonproteobacteria</taxon>
        <taxon>Campylobacterales</taxon>
        <taxon>Sulfurimonadaceae</taxon>
        <taxon>Sulfurimonas</taxon>
    </lineage>
</organism>